<dbReference type="AlphaFoldDB" id="A0A917V4G3"/>
<sequence length="167" mass="17981">MLFTIGYEAATLSALIAELRAAGVEVVVDVRAVAASRRAGFSKTILGTSLEAEGIAYEHLRSLGTPKAGREAARKGRVGEMEEIFGAHMETLEAQHGLARAISIARGRRAALLCFEACAAGCHRRIVADMICEEIGTAVEHLRPVADAGPKVREKTREKAREKAREE</sequence>
<evidence type="ECO:0000313" key="3">
    <source>
        <dbReference type="Proteomes" id="UP000600449"/>
    </source>
</evidence>
<organism evidence="2 3">
    <name type="scientific">Salinarimonas ramus</name>
    <dbReference type="NCBI Taxonomy" id="690164"/>
    <lineage>
        <taxon>Bacteria</taxon>
        <taxon>Pseudomonadati</taxon>
        <taxon>Pseudomonadota</taxon>
        <taxon>Alphaproteobacteria</taxon>
        <taxon>Hyphomicrobiales</taxon>
        <taxon>Salinarimonadaceae</taxon>
        <taxon>Salinarimonas</taxon>
    </lineage>
</organism>
<name>A0A917V4G3_9HYPH</name>
<evidence type="ECO:0008006" key="4">
    <source>
        <dbReference type="Google" id="ProtNLM"/>
    </source>
</evidence>
<dbReference type="PIRSF" id="PIRSF024492">
    <property type="entry name" value="UCP024492"/>
    <property type="match status" value="1"/>
</dbReference>
<evidence type="ECO:0000256" key="1">
    <source>
        <dbReference type="SAM" id="MobiDB-lite"/>
    </source>
</evidence>
<dbReference type="PANTHER" id="PTHR39337:SF1">
    <property type="entry name" value="BLR5642 PROTEIN"/>
    <property type="match status" value="1"/>
</dbReference>
<reference evidence="2 3" key="1">
    <citation type="journal article" date="2014" name="Int. J. Syst. Evol. Microbiol.">
        <title>Complete genome sequence of Corynebacterium casei LMG S-19264T (=DSM 44701T), isolated from a smear-ripened cheese.</title>
        <authorList>
            <consortium name="US DOE Joint Genome Institute (JGI-PGF)"/>
            <person name="Walter F."/>
            <person name="Albersmeier A."/>
            <person name="Kalinowski J."/>
            <person name="Ruckert C."/>
        </authorList>
    </citation>
    <scope>NUCLEOTIDE SEQUENCE [LARGE SCALE GENOMIC DNA]</scope>
    <source>
        <strain evidence="2 3">CGMCC 1.9161</strain>
    </source>
</reference>
<feature type="region of interest" description="Disordered" evidence="1">
    <location>
        <begin position="148"/>
        <end position="167"/>
    </location>
</feature>
<evidence type="ECO:0000313" key="2">
    <source>
        <dbReference type="EMBL" id="GGK35934.1"/>
    </source>
</evidence>
<gene>
    <name evidence="2" type="ORF">GCM10011322_23630</name>
</gene>
<dbReference type="EMBL" id="BMMF01000006">
    <property type="protein sequence ID" value="GGK35934.1"/>
    <property type="molecule type" value="Genomic_DNA"/>
</dbReference>
<comment type="caution">
    <text evidence="2">The sequence shown here is derived from an EMBL/GenBank/DDBJ whole genome shotgun (WGS) entry which is preliminary data.</text>
</comment>
<proteinExistence type="predicted"/>
<keyword evidence="3" id="KW-1185">Reference proteome</keyword>
<protein>
    <recommendedName>
        <fullName evidence="4">DUF488 domain-containing protein</fullName>
    </recommendedName>
</protein>
<dbReference type="Proteomes" id="UP000600449">
    <property type="component" value="Unassembled WGS sequence"/>
</dbReference>
<accession>A0A917V4G3</accession>
<dbReference type="Pfam" id="PF04343">
    <property type="entry name" value="DUF488"/>
    <property type="match status" value="1"/>
</dbReference>
<dbReference type="PANTHER" id="PTHR39337">
    <property type="entry name" value="BLR5642 PROTEIN"/>
    <property type="match status" value="1"/>
</dbReference>
<dbReference type="InterPro" id="IPR014519">
    <property type="entry name" value="UCP024492"/>
</dbReference>
<dbReference type="InterPro" id="IPR007438">
    <property type="entry name" value="DUF488"/>
</dbReference>